<dbReference type="PROSITE" id="PS50977">
    <property type="entry name" value="HTH_TETR_2"/>
    <property type="match status" value="1"/>
</dbReference>
<gene>
    <name evidence="6" type="ORF">GCM10009838_84390</name>
</gene>
<feature type="domain" description="HTH tetR-type" evidence="5">
    <location>
        <begin position="6"/>
        <end position="66"/>
    </location>
</feature>
<dbReference type="InterPro" id="IPR001647">
    <property type="entry name" value="HTH_TetR"/>
</dbReference>
<evidence type="ECO:0000256" key="2">
    <source>
        <dbReference type="ARBA" id="ARBA00023125"/>
    </source>
</evidence>
<protein>
    <submittedName>
        <fullName evidence="6">TetR/AcrR family transcriptional regulator</fullName>
    </submittedName>
</protein>
<evidence type="ECO:0000313" key="7">
    <source>
        <dbReference type="Proteomes" id="UP001499854"/>
    </source>
</evidence>
<dbReference type="RefSeq" id="WP_344662858.1">
    <property type="nucleotide sequence ID" value="NZ_BAAAQM010000085.1"/>
</dbReference>
<comment type="caution">
    <text evidence="6">The sequence shown here is derived from an EMBL/GenBank/DDBJ whole genome shotgun (WGS) entry which is preliminary data.</text>
</comment>
<dbReference type="PRINTS" id="PR00455">
    <property type="entry name" value="HTHTETR"/>
</dbReference>
<evidence type="ECO:0000256" key="3">
    <source>
        <dbReference type="ARBA" id="ARBA00023163"/>
    </source>
</evidence>
<proteinExistence type="predicted"/>
<dbReference type="PANTHER" id="PTHR47506:SF6">
    <property type="entry name" value="HTH-TYPE TRANSCRIPTIONAL REPRESSOR NEMR"/>
    <property type="match status" value="1"/>
</dbReference>
<keyword evidence="3" id="KW-0804">Transcription</keyword>
<sequence>MGRPPKFTEDQFLDAALHLIAEGGPDAATVGGVGEALGAPVGSVYHRFSSREELLAKLWLRTARRFQEGFVAALAAEEPDAAAVGAALHALRWPRLHLDEARVLLLYRREDLSTRWPADLSEQVAAVNAEGFDLLREHTLRRYGRAGEQDVRRVVFAIVDIPYAAGRRHLLAGEAPPEFLDELVADACLNALKR</sequence>
<dbReference type="EMBL" id="BAAAQM010000085">
    <property type="protein sequence ID" value="GAA2005303.1"/>
    <property type="molecule type" value="Genomic_DNA"/>
</dbReference>
<dbReference type="Gene3D" id="1.10.357.10">
    <property type="entry name" value="Tetracycline Repressor, domain 2"/>
    <property type="match status" value="1"/>
</dbReference>
<keyword evidence="2 4" id="KW-0238">DNA-binding</keyword>
<dbReference type="Pfam" id="PF00440">
    <property type="entry name" value="TetR_N"/>
    <property type="match status" value="1"/>
</dbReference>
<accession>A0ABN2TD53</accession>
<dbReference type="Proteomes" id="UP001499854">
    <property type="component" value="Unassembled WGS sequence"/>
</dbReference>
<evidence type="ECO:0000256" key="1">
    <source>
        <dbReference type="ARBA" id="ARBA00023015"/>
    </source>
</evidence>
<feature type="DNA-binding region" description="H-T-H motif" evidence="4">
    <location>
        <begin position="29"/>
        <end position="48"/>
    </location>
</feature>
<keyword evidence="1" id="KW-0805">Transcription regulation</keyword>
<reference evidence="6 7" key="1">
    <citation type="journal article" date="2019" name="Int. J. Syst. Evol. Microbiol.">
        <title>The Global Catalogue of Microorganisms (GCM) 10K type strain sequencing project: providing services to taxonomists for standard genome sequencing and annotation.</title>
        <authorList>
            <consortium name="The Broad Institute Genomics Platform"/>
            <consortium name="The Broad Institute Genome Sequencing Center for Infectious Disease"/>
            <person name="Wu L."/>
            <person name="Ma J."/>
        </authorList>
    </citation>
    <scope>NUCLEOTIDE SEQUENCE [LARGE SCALE GENOMIC DNA]</scope>
    <source>
        <strain evidence="6 7">JCM 16013</strain>
    </source>
</reference>
<evidence type="ECO:0000259" key="5">
    <source>
        <dbReference type="PROSITE" id="PS50977"/>
    </source>
</evidence>
<evidence type="ECO:0000313" key="6">
    <source>
        <dbReference type="EMBL" id="GAA2005303.1"/>
    </source>
</evidence>
<evidence type="ECO:0000256" key="4">
    <source>
        <dbReference type="PROSITE-ProRule" id="PRU00335"/>
    </source>
</evidence>
<keyword evidence="7" id="KW-1185">Reference proteome</keyword>
<name>A0ABN2TD53_9ACTN</name>
<dbReference type="SUPFAM" id="SSF46689">
    <property type="entry name" value="Homeodomain-like"/>
    <property type="match status" value="1"/>
</dbReference>
<organism evidence="6 7">
    <name type="scientific">Catenulispora subtropica</name>
    <dbReference type="NCBI Taxonomy" id="450798"/>
    <lineage>
        <taxon>Bacteria</taxon>
        <taxon>Bacillati</taxon>
        <taxon>Actinomycetota</taxon>
        <taxon>Actinomycetes</taxon>
        <taxon>Catenulisporales</taxon>
        <taxon>Catenulisporaceae</taxon>
        <taxon>Catenulispora</taxon>
    </lineage>
</organism>
<dbReference type="PANTHER" id="PTHR47506">
    <property type="entry name" value="TRANSCRIPTIONAL REGULATORY PROTEIN"/>
    <property type="match status" value="1"/>
</dbReference>
<dbReference type="InterPro" id="IPR009057">
    <property type="entry name" value="Homeodomain-like_sf"/>
</dbReference>